<comment type="similarity">
    <text evidence="2">Belongs to the diacylglycerol/lipid kinase family.</text>
</comment>
<evidence type="ECO:0000256" key="2">
    <source>
        <dbReference type="ARBA" id="ARBA00005983"/>
    </source>
</evidence>
<evidence type="ECO:0000256" key="6">
    <source>
        <dbReference type="ARBA" id="ARBA00022741"/>
    </source>
</evidence>
<dbReference type="PROSITE" id="PS50146">
    <property type="entry name" value="DAGK"/>
    <property type="match status" value="1"/>
</dbReference>
<evidence type="ECO:0000256" key="12">
    <source>
        <dbReference type="ARBA" id="ARBA00023264"/>
    </source>
</evidence>
<evidence type="ECO:0000259" key="13">
    <source>
        <dbReference type="PROSITE" id="PS50146"/>
    </source>
</evidence>
<keyword evidence="16" id="KW-1185">Reference proteome</keyword>
<dbReference type="PANTHER" id="PTHR12358">
    <property type="entry name" value="SPHINGOSINE KINASE"/>
    <property type="match status" value="1"/>
</dbReference>
<evidence type="ECO:0000256" key="10">
    <source>
        <dbReference type="ARBA" id="ARBA00023098"/>
    </source>
</evidence>
<gene>
    <name evidence="15" type="ORF">LA749_05095</name>
    <name evidence="14" type="ORF">LBAT_1001</name>
</gene>
<dbReference type="GO" id="GO:0016301">
    <property type="term" value="F:kinase activity"/>
    <property type="evidence" value="ECO:0007669"/>
    <property type="project" value="UniProtKB-KW"/>
</dbReference>
<dbReference type="InterPro" id="IPR016064">
    <property type="entry name" value="NAD/diacylglycerol_kinase_sf"/>
</dbReference>
<dbReference type="GO" id="GO:0005886">
    <property type="term" value="C:plasma membrane"/>
    <property type="evidence" value="ECO:0007669"/>
    <property type="project" value="TreeGrafter"/>
</dbReference>
<keyword evidence="12" id="KW-1208">Phospholipid metabolism</keyword>
<evidence type="ECO:0000313" key="14">
    <source>
        <dbReference type="EMBL" id="BAQ57390.1"/>
    </source>
</evidence>
<evidence type="ECO:0000256" key="5">
    <source>
        <dbReference type="ARBA" id="ARBA00022723"/>
    </source>
</evidence>
<sequence>MDNKIKIHLLVNEIAGNGNAKKAFKKITSLLIKENIDFSFQKSNYAGELINLAKEYANRKHSDNEVLLVIGGDGSLNEVLNGIKRSTCPDTPISYLPSGTGNDFGRASGLTNKPEKLLDNLKNNLTPKRADCGSFKFPGHPQNTYYFANNFGIGFDAYVVQRSNKAKLKKFLNAIKSGKLIYAFNVINALKNQDTFSVDIQSKGKSFHYDDAYFVTTTNHPYFGGGIPILPEANIYSRKLDTVVVEKPNLRKFIKLFLHLFKDGSHINDPQFHYVEAEKIHVKTQRPEFAQVDGEVIPKRPFGVNFAVKHFNLLI</sequence>
<feature type="domain" description="DAGKc" evidence="13">
    <location>
        <begin position="1"/>
        <end position="139"/>
    </location>
</feature>
<dbReference type="InterPro" id="IPR005218">
    <property type="entry name" value="Diacylglycerol/lipid_kinase"/>
</dbReference>
<keyword evidence="8" id="KW-0067">ATP-binding</keyword>
<dbReference type="SMART" id="SM00046">
    <property type="entry name" value="DAGKc"/>
    <property type="match status" value="1"/>
</dbReference>
<keyword evidence="4" id="KW-0808">Transferase</keyword>
<evidence type="ECO:0000313" key="16">
    <source>
        <dbReference type="Proteomes" id="UP000035709"/>
    </source>
</evidence>
<dbReference type="AlphaFoldDB" id="A0A0D6A4J6"/>
<keyword evidence="11" id="KW-0594">Phospholipid biosynthesis</keyword>
<dbReference type="Gene3D" id="2.60.200.40">
    <property type="match status" value="1"/>
</dbReference>
<accession>A0A0D6A4J6</accession>
<keyword evidence="10" id="KW-0443">Lipid metabolism</keyword>
<dbReference type="NCBIfam" id="TIGR00147">
    <property type="entry name" value="YegS/Rv2252/BmrU family lipid kinase"/>
    <property type="match status" value="1"/>
</dbReference>
<dbReference type="InterPro" id="IPR050187">
    <property type="entry name" value="Lipid_Phosphate_FormReg"/>
</dbReference>
<dbReference type="KEGG" id="lae:LBAT_1001"/>
<keyword evidence="3" id="KW-0444">Lipid biosynthesis</keyword>
<evidence type="ECO:0000256" key="7">
    <source>
        <dbReference type="ARBA" id="ARBA00022777"/>
    </source>
</evidence>
<dbReference type="PATRIC" id="fig|1600.4.peg.1025"/>
<dbReference type="STRING" id="1600.LBAT_1001"/>
<dbReference type="Proteomes" id="UP000325393">
    <property type="component" value="Chromosome"/>
</dbReference>
<reference evidence="15 17" key="2">
    <citation type="submission" date="2019-09" db="EMBL/GenBank/DDBJ databases">
        <title>Genome sequencing of Lactobacillus acetotolerans.</title>
        <authorList>
            <person name="Kim K."/>
        </authorList>
    </citation>
    <scope>NUCLEOTIDE SEQUENCE [LARGE SCALE GENOMIC DNA]</scope>
    <source>
        <strain evidence="15 17">LA749</strain>
    </source>
</reference>
<dbReference type="GO" id="GO:0005524">
    <property type="term" value="F:ATP binding"/>
    <property type="evidence" value="ECO:0007669"/>
    <property type="project" value="UniProtKB-KW"/>
</dbReference>
<evidence type="ECO:0000256" key="11">
    <source>
        <dbReference type="ARBA" id="ARBA00023209"/>
    </source>
</evidence>
<evidence type="ECO:0000256" key="8">
    <source>
        <dbReference type="ARBA" id="ARBA00022840"/>
    </source>
</evidence>
<evidence type="ECO:0000256" key="3">
    <source>
        <dbReference type="ARBA" id="ARBA00022516"/>
    </source>
</evidence>
<dbReference type="GO" id="GO:0046872">
    <property type="term" value="F:metal ion binding"/>
    <property type="evidence" value="ECO:0007669"/>
    <property type="project" value="UniProtKB-KW"/>
</dbReference>
<evidence type="ECO:0000313" key="15">
    <source>
        <dbReference type="EMBL" id="QFG51402.1"/>
    </source>
</evidence>
<comment type="cofactor">
    <cofactor evidence="1">
        <name>Mg(2+)</name>
        <dbReference type="ChEBI" id="CHEBI:18420"/>
    </cofactor>
</comment>
<proteinExistence type="inferred from homology"/>
<dbReference type="Gene3D" id="3.40.50.10330">
    <property type="entry name" value="Probable inorganic polyphosphate/atp-NAD kinase, domain 1"/>
    <property type="match status" value="1"/>
</dbReference>
<organism evidence="14 16">
    <name type="scientific">Lactobacillus acetotolerans</name>
    <dbReference type="NCBI Taxonomy" id="1600"/>
    <lineage>
        <taxon>Bacteria</taxon>
        <taxon>Bacillati</taxon>
        <taxon>Bacillota</taxon>
        <taxon>Bacilli</taxon>
        <taxon>Lactobacillales</taxon>
        <taxon>Lactobacillaceae</taxon>
        <taxon>Lactobacillus</taxon>
    </lineage>
</organism>
<dbReference type="InterPro" id="IPR045540">
    <property type="entry name" value="YegS/DAGK_C"/>
</dbReference>
<dbReference type="Pfam" id="PF19279">
    <property type="entry name" value="YegS_C"/>
    <property type="match status" value="1"/>
</dbReference>
<dbReference type="EMBL" id="AP014808">
    <property type="protein sequence ID" value="BAQ57390.1"/>
    <property type="molecule type" value="Genomic_DNA"/>
</dbReference>
<dbReference type="OrthoDB" id="9786026at2"/>
<keyword evidence="5" id="KW-0479">Metal-binding</keyword>
<reference evidence="14 16" key="1">
    <citation type="submission" date="2015-03" db="EMBL/GenBank/DDBJ databases">
        <title>Complete genome sequence of Lactobacillus acetotolerans NBRC 13120.</title>
        <authorList>
            <person name="Toh H."/>
            <person name="Morita H."/>
            <person name="Fujita N."/>
        </authorList>
    </citation>
    <scope>NUCLEOTIDE SEQUENCE [LARGE SCALE GENOMIC DNA]</scope>
    <source>
        <strain evidence="14 16">NBRC 13120</strain>
    </source>
</reference>
<dbReference type="Pfam" id="PF00781">
    <property type="entry name" value="DAGK_cat"/>
    <property type="match status" value="1"/>
</dbReference>
<keyword evidence="7 15" id="KW-0418">Kinase</keyword>
<keyword evidence="6" id="KW-0547">Nucleotide-binding</keyword>
<dbReference type="InterPro" id="IPR001206">
    <property type="entry name" value="Diacylglycerol_kinase_cat_dom"/>
</dbReference>
<dbReference type="InterPro" id="IPR017438">
    <property type="entry name" value="ATP-NAD_kinase_N"/>
</dbReference>
<dbReference type="GeneID" id="78212360"/>
<name>A0A0D6A4J6_9LACO</name>
<dbReference type="RefSeq" id="WP_056969594.1">
    <property type="nucleotide sequence ID" value="NZ_AP014808.1"/>
</dbReference>
<evidence type="ECO:0000256" key="9">
    <source>
        <dbReference type="ARBA" id="ARBA00022842"/>
    </source>
</evidence>
<dbReference type="SUPFAM" id="SSF111331">
    <property type="entry name" value="NAD kinase/diacylglycerol kinase-like"/>
    <property type="match status" value="1"/>
</dbReference>
<dbReference type="Proteomes" id="UP000035709">
    <property type="component" value="Chromosome"/>
</dbReference>
<evidence type="ECO:0000256" key="1">
    <source>
        <dbReference type="ARBA" id="ARBA00001946"/>
    </source>
</evidence>
<dbReference type="GO" id="GO:0008654">
    <property type="term" value="P:phospholipid biosynthetic process"/>
    <property type="evidence" value="ECO:0007669"/>
    <property type="project" value="UniProtKB-KW"/>
</dbReference>
<evidence type="ECO:0000313" key="17">
    <source>
        <dbReference type="Proteomes" id="UP000325393"/>
    </source>
</evidence>
<keyword evidence="9" id="KW-0460">Magnesium</keyword>
<protein>
    <submittedName>
        <fullName evidence="15">Diacylglycerol kinase family lipid kinase</fullName>
    </submittedName>
    <submittedName>
        <fullName evidence="14">Transcriptional regulator</fullName>
    </submittedName>
</protein>
<evidence type="ECO:0000256" key="4">
    <source>
        <dbReference type="ARBA" id="ARBA00022679"/>
    </source>
</evidence>
<dbReference type="PANTHER" id="PTHR12358:SF106">
    <property type="entry name" value="LIPID KINASE YEGS"/>
    <property type="match status" value="1"/>
</dbReference>
<dbReference type="EMBL" id="CP044496">
    <property type="protein sequence ID" value="QFG51402.1"/>
    <property type="molecule type" value="Genomic_DNA"/>
</dbReference>